<evidence type="ECO:0000313" key="1">
    <source>
        <dbReference type="EMBL" id="GIU38755.1"/>
    </source>
</evidence>
<keyword evidence="2" id="KW-1185">Reference proteome</keyword>
<comment type="caution">
    <text evidence="1">The sequence shown here is derived from an EMBL/GenBank/DDBJ whole genome shotgun (WGS) entry which is preliminary data.</text>
</comment>
<sequence>MAQLIDFIPNDYEIEAMTAPKNAKAACELQHRREVKKRLEERLEAAALKRAMGGDFY</sequence>
<organism evidence="1 2">
    <name type="scientific">Shewanella colwelliana</name>
    <name type="common">Alteromonas colwelliana</name>
    <dbReference type="NCBI Taxonomy" id="23"/>
    <lineage>
        <taxon>Bacteria</taxon>
        <taxon>Pseudomonadati</taxon>
        <taxon>Pseudomonadota</taxon>
        <taxon>Gammaproteobacteria</taxon>
        <taxon>Alteromonadales</taxon>
        <taxon>Shewanellaceae</taxon>
        <taxon>Shewanella</taxon>
    </lineage>
</organism>
<gene>
    <name evidence="1" type="ORF">TUM3794_11800</name>
</gene>
<dbReference type="EMBL" id="BPEU01000007">
    <property type="protein sequence ID" value="GIU38755.1"/>
    <property type="molecule type" value="Genomic_DNA"/>
</dbReference>
<name>A0ABQ4NX16_SHECO</name>
<proteinExistence type="predicted"/>
<dbReference type="RefSeq" id="WP_169731089.1">
    <property type="nucleotide sequence ID" value="NZ_BPEU01000007.1"/>
</dbReference>
<dbReference type="Proteomes" id="UP000773469">
    <property type="component" value="Unassembled WGS sequence"/>
</dbReference>
<protein>
    <submittedName>
        <fullName evidence="1">Uncharacterized protein</fullName>
    </submittedName>
</protein>
<accession>A0ABQ4NX16</accession>
<evidence type="ECO:0000313" key="2">
    <source>
        <dbReference type="Proteomes" id="UP000773469"/>
    </source>
</evidence>
<reference evidence="1 2" key="1">
    <citation type="submission" date="2021-05" db="EMBL/GenBank/DDBJ databases">
        <title>Molecular characterization for Shewanella algae harboring chromosomal blaOXA-55-like strains isolated from clinical and environment sample.</title>
        <authorList>
            <person name="Ohama Y."/>
            <person name="Aoki K."/>
            <person name="Harada S."/>
            <person name="Moriya K."/>
            <person name="Ishii Y."/>
            <person name="Tateda K."/>
        </authorList>
    </citation>
    <scope>NUCLEOTIDE SEQUENCE [LARGE SCALE GENOMIC DNA]</scope>
    <source>
        <strain evidence="1 2">MBTL60-118</strain>
    </source>
</reference>